<evidence type="ECO:0000313" key="5">
    <source>
        <dbReference type="Proteomes" id="UP000239239"/>
    </source>
</evidence>
<dbReference type="EMBL" id="DACWHX010000001">
    <property type="protein sequence ID" value="HAU1878805.1"/>
    <property type="molecule type" value="Genomic_DNA"/>
</dbReference>
<protein>
    <submittedName>
        <fullName evidence="4">Dot/Icm secretion system ATPase DotB</fullName>
    </submittedName>
    <submittedName>
        <fullName evidence="3">Dot/Icm type IV secretion system ATPase DotB</fullName>
    </submittedName>
</protein>
<dbReference type="InterPro" id="IPR027417">
    <property type="entry name" value="P-loop_NTPase"/>
</dbReference>
<dbReference type="OrthoDB" id="6189814at2"/>
<comment type="similarity">
    <text evidence="1">Belongs to the GSP E family.</text>
</comment>
<dbReference type="Gene3D" id="3.30.450.90">
    <property type="match status" value="1"/>
</dbReference>
<dbReference type="Pfam" id="PF00437">
    <property type="entry name" value="T2SSE"/>
    <property type="match status" value="1"/>
</dbReference>
<dbReference type="NCBIfam" id="TIGR02524">
    <property type="entry name" value="dot_icm_DotB"/>
    <property type="match status" value="1"/>
</dbReference>
<dbReference type="SMR" id="A0A2S6F362"/>
<dbReference type="PANTHER" id="PTHR30486">
    <property type="entry name" value="TWITCHING MOTILITY PROTEIN PILT"/>
    <property type="match status" value="1"/>
</dbReference>
<reference evidence="3" key="3">
    <citation type="submission" date="2019-10" db="EMBL/GenBank/DDBJ databases">
        <authorList>
            <consortium name="NCBI Pathogen Detection Project"/>
        </authorList>
    </citation>
    <scope>NUCLEOTIDE SEQUENCE</scope>
    <source>
        <strain evidence="3">AZ00058701</strain>
    </source>
</reference>
<dbReference type="InterPro" id="IPR001482">
    <property type="entry name" value="T2SS/T4SS_dom"/>
</dbReference>
<dbReference type="SUPFAM" id="SSF52540">
    <property type="entry name" value="P-loop containing nucleoside triphosphate hydrolases"/>
    <property type="match status" value="1"/>
</dbReference>
<gene>
    <name evidence="4" type="primary">dotB</name>
    <name evidence="4" type="ORF">C3928_14235</name>
    <name evidence="3" type="ORF">JBJ86_00870</name>
</gene>
<dbReference type="CDD" id="cd19516">
    <property type="entry name" value="DotB_TraJ"/>
    <property type="match status" value="1"/>
</dbReference>
<organism evidence="4 5">
    <name type="scientific">Legionella pneumophila</name>
    <dbReference type="NCBI Taxonomy" id="446"/>
    <lineage>
        <taxon>Bacteria</taxon>
        <taxon>Pseudomonadati</taxon>
        <taxon>Pseudomonadota</taxon>
        <taxon>Gammaproteobacteria</taxon>
        <taxon>Legionellales</taxon>
        <taxon>Legionellaceae</taxon>
        <taxon>Legionella</taxon>
    </lineage>
</organism>
<feature type="domain" description="Bacterial type II secretion system protein E" evidence="2">
    <location>
        <begin position="148"/>
        <end position="315"/>
    </location>
</feature>
<proteinExistence type="inferred from homology"/>
<evidence type="ECO:0000256" key="1">
    <source>
        <dbReference type="ARBA" id="ARBA00006611"/>
    </source>
</evidence>
<dbReference type="PANTHER" id="PTHR30486:SF6">
    <property type="entry name" value="TYPE IV PILUS RETRACTATION ATPASE PILT"/>
    <property type="match status" value="1"/>
</dbReference>
<dbReference type="AlphaFoldDB" id="A0A2S6F362"/>
<evidence type="ECO:0000259" key="2">
    <source>
        <dbReference type="Pfam" id="PF00437"/>
    </source>
</evidence>
<dbReference type="GO" id="GO:0016887">
    <property type="term" value="F:ATP hydrolysis activity"/>
    <property type="evidence" value="ECO:0007669"/>
    <property type="project" value="InterPro"/>
</dbReference>
<name>A0A2S6F362_LEGPN</name>
<reference evidence="3" key="1">
    <citation type="journal article" date="2018" name="Genome Biol.">
        <title>SKESA: strategic k-mer extension for scrupulous assemblies.</title>
        <authorList>
            <person name="Souvorov A."/>
            <person name="Agarwala R."/>
            <person name="Lipman D.J."/>
        </authorList>
    </citation>
    <scope>NUCLEOTIDE SEQUENCE</scope>
    <source>
        <strain evidence="3">AZ00058701</strain>
    </source>
</reference>
<accession>A0A2S6F362</accession>
<sequence>MATYYSTSKLMSMDNINLMPDEPTRFTPVFMDRMLEHAESLNASDITIQTGEPIFAEVYGRLLKITNRRLSNTELGDLINSIYGPNATTQLLSGKDIDTHYEFRPNRGVRYRYRVNATACLVEGHDAIQITLRTIPTTPPKLSTMNLPDNIIEAIAPQEGIVFITGATGSGKSTLLASIIRELIETSDSNRKVLTYESPIEFVYDEIETISAVVSQSEIPRHLPNFADGVRNALRRKPRLIMVGECRDAETISAALEAALTGHPVYTTLHTSGVAETMRRLVTSFSGEERLGRTIDILETIRLCIWQKLVPTVDERRVALREYLVFDEEVRDILLEGDPNEVTSATRKLVRQKGQLMTWDAKMKFEQGIISERVYKLIIAGAKEYQQ</sequence>
<reference evidence="4 5" key="2">
    <citation type="submission" date="2018-02" db="EMBL/GenBank/DDBJ databases">
        <title>Draft genome sequences of four Legionella pneumophila clinical strains isolated in Ontario.</title>
        <authorList>
            <person name="Fortuna A."/>
            <person name="Ramnarine R."/>
            <person name="Li A."/>
            <person name="Frantz C."/>
            <person name="Mallo G."/>
        </authorList>
    </citation>
    <scope>NUCLEOTIDE SEQUENCE [LARGE SCALE GENOMIC DNA]</scope>
    <source>
        <strain evidence="4 5">LG61</strain>
    </source>
</reference>
<comment type="caution">
    <text evidence="4">The sequence shown here is derived from an EMBL/GenBank/DDBJ whole genome shotgun (WGS) entry which is preliminary data.</text>
</comment>
<evidence type="ECO:0000313" key="3">
    <source>
        <dbReference type="EMBL" id="HAU1878805.1"/>
    </source>
</evidence>
<dbReference type="Proteomes" id="UP000239239">
    <property type="component" value="Unassembled WGS sequence"/>
</dbReference>
<dbReference type="Gene3D" id="3.40.50.300">
    <property type="entry name" value="P-loop containing nucleotide triphosphate hydrolases"/>
    <property type="match status" value="1"/>
</dbReference>
<dbReference type="EMBL" id="PQWY01000019">
    <property type="protein sequence ID" value="PPK29130.1"/>
    <property type="molecule type" value="Genomic_DNA"/>
</dbReference>
<evidence type="ECO:0000313" key="4">
    <source>
        <dbReference type="EMBL" id="PPK29130.1"/>
    </source>
</evidence>
<dbReference type="InterPro" id="IPR050921">
    <property type="entry name" value="T4SS_GSP_E_ATPase"/>
</dbReference>
<dbReference type="Proteomes" id="UP000866496">
    <property type="component" value="Unassembled WGS sequence"/>
</dbReference>
<dbReference type="InterPro" id="IPR013363">
    <property type="entry name" value="Dot_Icm_DotB"/>
</dbReference>